<evidence type="ECO:0000256" key="8">
    <source>
        <dbReference type="ARBA" id="ARBA00023125"/>
    </source>
</evidence>
<dbReference type="EMBL" id="MSRR01000010">
    <property type="protein sequence ID" value="OMG36798.1"/>
    <property type="molecule type" value="Genomic_DNA"/>
</dbReference>
<comment type="similarity">
    <text evidence="2">Belongs to the CsoR family.</text>
</comment>
<evidence type="ECO:0000313" key="14">
    <source>
        <dbReference type="Proteomes" id="UP000187035"/>
    </source>
</evidence>
<keyword evidence="6" id="KW-0186">Copper</keyword>
<evidence type="ECO:0000313" key="13">
    <source>
        <dbReference type="Proteomes" id="UP000186781"/>
    </source>
</evidence>
<keyword evidence="4" id="KW-0678">Repressor</keyword>
<name>A0A1R1H3C6_ACTNA</name>
<evidence type="ECO:0000256" key="7">
    <source>
        <dbReference type="ARBA" id="ARBA00023015"/>
    </source>
</evidence>
<evidence type="ECO:0000313" key="10">
    <source>
        <dbReference type="EMBL" id="OLO84271.1"/>
    </source>
</evidence>
<evidence type="ECO:0000256" key="9">
    <source>
        <dbReference type="ARBA" id="ARBA00023163"/>
    </source>
</evidence>
<dbReference type="Gene3D" id="1.20.58.1000">
    <property type="entry name" value="Metal-sensitive repressor, helix protomer"/>
    <property type="match status" value="1"/>
</dbReference>
<dbReference type="Proteomes" id="UP000186781">
    <property type="component" value="Unassembled WGS sequence"/>
</dbReference>
<reference evidence="12" key="2">
    <citation type="submission" date="2022-11" db="EMBL/GenBank/DDBJ databases">
        <title>Dental biofilm bacteria. Genome sequencing and assembly.</title>
        <authorList>
            <person name="Robertsson C."/>
        </authorList>
    </citation>
    <scope>NUCLEOTIDE SEQUENCE</scope>
    <source>
        <strain evidence="12">CW</strain>
    </source>
</reference>
<keyword evidence="9" id="KW-0804">Transcription</keyword>
<dbReference type="GeneID" id="64256089"/>
<reference evidence="13 14" key="1">
    <citation type="submission" date="2016-12" db="EMBL/GenBank/DDBJ databases">
        <title>Genomic comparison of strains in the 'Actinomyces naeslundii' group.</title>
        <authorList>
            <person name="Mughal S.R."/>
            <person name="Do T."/>
            <person name="Gilbert S.C."/>
            <person name="Witherden E.A."/>
            <person name="Didelot X."/>
            <person name="Beighton D."/>
        </authorList>
    </citation>
    <scope>NUCLEOTIDE SEQUENCE [LARGE SCALE GENOMIC DNA]</scope>
    <source>
        <strain evidence="11 14">NCTC 10301</strain>
        <strain evidence="10 13">WE6B-3</strain>
    </source>
</reference>
<dbReference type="GO" id="GO:0005737">
    <property type="term" value="C:cytoplasm"/>
    <property type="evidence" value="ECO:0007669"/>
    <property type="project" value="UniProtKB-SubCell"/>
</dbReference>
<keyword evidence="3" id="KW-0963">Cytoplasm</keyword>
<dbReference type="GO" id="GO:0046872">
    <property type="term" value="F:metal ion binding"/>
    <property type="evidence" value="ECO:0007669"/>
    <property type="project" value="UniProtKB-KW"/>
</dbReference>
<gene>
    <name evidence="10" type="ORF">BKH13_04745</name>
    <name evidence="11" type="ORF">BKH33_06440</name>
    <name evidence="12" type="ORF">OFA60_06115</name>
</gene>
<evidence type="ECO:0000256" key="1">
    <source>
        <dbReference type="ARBA" id="ARBA00004496"/>
    </source>
</evidence>
<dbReference type="Pfam" id="PF02583">
    <property type="entry name" value="Trns_repr_metal"/>
    <property type="match status" value="1"/>
</dbReference>
<dbReference type="CDD" id="cd10148">
    <property type="entry name" value="CsoR-like_DUF156"/>
    <property type="match status" value="1"/>
</dbReference>
<dbReference type="Proteomes" id="UP000187035">
    <property type="component" value="Unassembled WGS sequence"/>
</dbReference>
<evidence type="ECO:0000313" key="11">
    <source>
        <dbReference type="EMBL" id="OMG36798.1"/>
    </source>
</evidence>
<dbReference type="AlphaFoldDB" id="A0A1R1H3C6"/>
<evidence type="ECO:0000256" key="6">
    <source>
        <dbReference type="ARBA" id="ARBA00023008"/>
    </source>
</evidence>
<dbReference type="GO" id="GO:0001217">
    <property type="term" value="F:DNA-binding transcription repressor activity"/>
    <property type="evidence" value="ECO:0007669"/>
    <property type="project" value="UniProtKB-ARBA"/>
</dbReference>
<proteinExistence type="inferred from homology"/>
<dbReference type="GO" id="GO:0000976">
    <property type="term" value="F:transcription cis-regulatory region binding"/>
    <property type="evidence" value="ECO:0007669"/>
    <property type="project" value="UniProtKB-ARBA"/>
</dbReference>
<dbReference type="PANTHER" id="PTHR33677">
    <property type="entry name" value="TRANSCRIPTIONAL REPRESSOR FRMR-RELATED"/>
    <property type="match status" value="1"/>
</dbReference>
<comment type="subcellular location">
    <subcellularLocation>
        <location evidence="1">Cytoplasm</location>
    </subcellularLocation>
</comment>
<dbReference type="PANTHER" id="PTHR33677:SF3">
    <property type="entry name" value="COPPER-SENSING TRANSCRIPTIONAL REPRESSOR RICR"/>
    <property type="match status" value="1"/>
</dbReference>
<accession>A0A1R1H3C6</accession>
<keyword evidence="8" id="KW-0238">DNA-binding</keyword>
<dbReference type="InterPro" id="IPR038390">
    <property type="entry name" value="Metal_Tscrpt_repr_sf"/>
</dbReference>
<dbReference type="Proteomes" id="UP001163127">
    <property type="component" value="Chromosome"/>
</dbReference>
<sequence length="93" mass="10237">MAGYTGTKEDYLKRLRRIEGQVRGISRMVEEDTYCIDVLTQISAATKALQAVSLGLLEDHMSHCVLHAAQSGDEEGMAKIREASDAIARLVRS</sequence>
<dbReference type="OrthoDB" id="9811244at2"/>
<dbReference type="EMBL" id="CP113787">
    <property type="protein sequence ID" value="WAL44114.1"/>
    <property type="molecule type" value="Genomic_DNA"/>
</dbReference>
<dbReference type="EMBL" id="MSKX01000015">
    <property type="protein sequence ID" value="OLO84271.1"/>
    <property type="molecule type" value="Genomic_DNA"/>
</dbReference>
<evidence type="ECO:0000256" key="4">
    <source>
        <dbReference type="ARBA" id="ARBA00022491"/>
    </source>
</evidence>
<keyword evidence="13" id="KW-1185">Reference proteome</keyword>
<evidence type="ECO:0000256" key="2">
    <source>
        <dbReference type="ARBA" id="ARBA00005428"/>
    </source>
</evidence>
<dbReference type="FunFam" id="1.20.58.1000:FF:000003">
    <property type="entry name" value="CopY family transcriptional regulator"/>
    <property type="match status" value="1"/>
</dbReference>
<dbReference type="GO" id="GO:0032993">
    <property type="term" value="C:protein-DNA complex"/>
    <property type="evidence" value="ECO:0007669"/>
    <property type="project" value="UniProtKB-ARBA"/>
</dbReference>
<protein>
    <submittedName>
        <fullName evidence="11 12">Transcriptional regulator</fullName>
    </submittedName>
</protein>
<dbReference type="RefSeq" id="WP_003781773.1">
    <property type="nucleotide sequence ID" value="NZ_CAJPQD010000005.1"/>
</dbReference>
<keyword evidence="5" id="KW-0479">Metal-binding</keyword>
<organism evidence="11 14">
    <name type="scientific">Actinomyces naeslundii</name>
    <dbReference type="NCBI Taxonomy" id="1655"/>
    <lineage>
        <taxon>Bacteria</taxon>
        <taxon>Bacillati</taxon>
        <taxon>Actinomycetota</taxon>
        <taxon>Actinomycetes</taxon>
        <taxon>Actinomycetales</taxon>
        <taxon>Actinomycetaceae</taxon>
        <taxon>Actinomyces</taxon>
    </lineage>
</organism>
<evidence type="ECO:0000313" key="12">
    <source>
        <dbReference type="EMBL" id="WAL44114.1"/>
    </source>
</evidence>
<keyword evidence="7" id="KW-0805">Transcription regulation</keyword>
<evidence type="ECO:0000256" key="3">
    <source>
        <dbReference type="ARBA" id="ARBA00022490"/>
    </source>
</evidence>
<dbReference type="InterPro" id="IPR003735">
    <property type="entry name" value="Metal_Tscrpt_repr"/>
</dbReference>
<evidence type="ECO:0000256" key="5">
    <source>
        <dbReference type="ARBA" id="ARBA00022723"/>
    </source>
</evidence>